<dbReference type="PROSITE" id="PS00498">
    <property type="entry name" value="TYROSINASE_2"/>
    <property type="match status" value="1"/>
</dbReference>
<dbReference type="GO" id="GO:0016491">
    <property type="term" value="F:oxidoreductase activity"/>
    <property type="evidence" value="ECO:0007669"/>
    <property type="project" value="InterPro"/>
</dbReference>
<evidence type="ECO:0000256" key="4">
    <source>
        <dbReference type="SAM" id="SignalP"/>
    </source>
</evidence>
<feature type="domain" description="Tyrosinase copper-binding" evidence="5">
    <location>
        <begin position="152"/>
        <end position="169"/>
    </location>
</feature>
<keyword evidence="4" id="KW-0732">Signal</keyword>
<dbReference type="AlphaFoldDB" id="A0A1Y2I5X2"/>
<name>A0A1Y2I5X2_9FUNG</name>
<feature type="chain" id="PRO_5012056362" description="Tyrosinase copper-binding domain-containing protein" evidence="4">
    <location>
        <begin position="28"/>
        <end position="440"/>
    </location>
</feature>
<reference evidence="7 8" key="1">
    <citation type="submission" date="2016-07" db="EMBL/GenBank/DDBJ databases">
        <title>Pervasive Adenine N6-methylation of Active Genes in Fungi.</title>
        <authorList>
            <consortium name="DOE Joint Genome Institute"/>
            <person name="Mondo S.J."/>
            <person name="Dannebaum R.O."/>
            <person name="Kuo R.C."/>
            <person name="Labutti K."/>
            <person name="Haridas S."/>
            <person name="Kuo A."/>
            <person name="Salamov A."/>
            <person name="Ahrendt S.R."/>
            <person name="Lipzen A."/>
            <person name="Sullivan W."/>
            <person name="Andreopoulos W.B."/>
            <person name="Clum A."/>
            <person name="Lindquist E."/>
            <person name="Daum C."/>
            <person name="Ramamoorthy G.K."/>
            <person name="Gryganskyi A."/>
            <person name="Culley D."/>
            <person name="Magnuson J.K."/>
            <person name="James T.Y."/>
            <person name="O'Malley M.A."/>
            <person name="Stajich J.E."/>
            <person name="Spatafora J.W."/>
            <person name="Visel A."/>
            <person name="Grigoriev I.V."/>
        </authorList>
    </citation>
    <scope>NUCLEOTIDE SEQUENCE [LARGE SCALE GENOMIC DNA]</scope>
    <source>
        <strain evidence="7 8">PL171</strain>
    </source>
</reference>
<protein>
    <recommendedName>
        <fullName evidence="5 6">Tyrosinase copper-binding domain-containing protein</fullName>
    </recommendedName>
</protein>
<evidence type="ECO:0000256" key="2">
    <source>
        <dbReference type="ARBA" id="ARBA00023008"/>
    </source>
</evidence>
<dbReference type="InterPro" id="IPR002227">
    <property type="entry name" value="Tyrosinase_Cu-bd"/>
</dbReference>
<evidence type="ECO:0000256" key="3">
    <source>
        <dbReference type="SAM" id="MobiDB-lite"/>
    </source>
</evidence>
<dbReference type="PRINTS" id="PR00092">
    <property type="entry name" value="TYROSINASE"/>
</dbReference>
<evidence type="ECO:0000313" key="7">
    <source>
        <dbReference type="EMBL" id="ORZ41473.1"/>
    </source>
</evidence>
<feature type="signal peptide" evidence="4">
    <location>
        <begin position="1"/>
        <end position="27"/>
    </location>
</feature>
<evidence type="ECO:0000259" key="6">
    <source>
        <dbReference type="PROSITE" id="PS00498"/>
    </source>
</evidence>
<keyword evidence="2" id="KW-0186">Copper</keyword>
<evidence type="ECO:0000313" key="8">
    <source>
        <dbReference type="Proteomes" id="UP000193411"/>
    </source>
</evidence>
<dbReference type="Pfam" id="PF00264">
    <property type="entry name" value="Tyrosinase"/>
    <property type="match status" value="1"/>
</dbReference>
<keyword evidence="8" id="KW-1185">Reference proteome</keyword>
<feature type="compositionally biased region" description="Low complexity" evidence="3">
    <location>
        <begin position="31"/>
        <end position="73"/>
    </location>
</feature>
<dbReference type="PANTHER" id="PTHR11474">
    <property type="entry name" value="TYROSINASE FAMILY MEMBER"/>
    <property type="match status" value="1"/>
</dbReference>
<dbReference type="OrthoDB" id="6132182at2759"/>
<organism evidence="7 8">
    <name type="scientific">Catenaria anguillulae PL171</name>
    <dbReference type="NCBI Taxonomy" id="765915"/>
    <lineage>
        <taxon>Eukaryota</taxon>
        <taxon>Fungi</taxon>
        <taxon>Fungi incertae sedis</taxon>
        <taxon>Blastocladiomycota</taxon>
        <taxon>Blastocladiomycetes</taxon>
        <taxon>Blastocladiales</taxon>
        <taxon>Catenariaceae</taxon>
        <taxon>Catenaria</taxon>
    </lineage>
</organism>
<dbReference type="SUPFAM" id="SSF48056">
    <property type="entry name" value="Di-copper centre-containing domain"/>
    <property type="match status" value="1"/>
</dbReference>
<proteinExistence type="predicted"/>
<feature type="domain" description="Tyrosinase copper-binding" evidence="6">
    <location>
        <begin position="287"/>
        <end position="298"/>
    </location>
</feature>
<evidence type="ECO:0000259" key="5">
    <source>
        <dbReference type="PROSITE" id="PS00497"/>
    </source>
</evidence>
<dbReference type="InterPro" id="IPR050316">
    <property type="entry name" value="Tyrosinase/Hemocyanin"/>
</dbReference>
<dbReference type="Gene3D" id="1.10.1280.10">
    <property type="entry name" value="Di-copper center containing domain from catechol oxidase"/>
    <property type="match status" value="1"/>
</dbReference>
<dbReference type="PANTHER" id="PTHR11474:SF126">
    <property type="entry name" value="TYROSINASE-LIKE PROTEIN TYR-1-RELATED"/>
    <property type="match status" value="1"/>
</dbReference>
<feature type="region of interest" description="Disordered" evidence="3">
    <location>
        <begin position="31"/>
        <end position="91"/>
    </location>
</feature>
<dbReference type="STRING" id="765915.A0A1Y2I5X2"/>
<keyword evidence="1" id="KW-0479">Metal-binding</keyword>
<accession>A0A1Y2I5X2</accession>
<dbReference type="PROSITE" id="PS00497">
    <property type="entry name" value="TYROSINASE_1"/>
    <property type="match status" value="1"/>
</dbReference>
<comment type="caution">
    <text evidence="7">The sequence shown here is derived from an EMBL/GenBank/DDBJ whole genome shotgun (WGS) entry which is preliminary data.</text>
</comment>
<dbReference type="GO" id="GO:0046872">
    <property type="term" value="F:metal ion binding"/>
    <property type="evidence" value="ECO:0007669"/>
    <property type="project" value="UniProtKB-KW"/>
</dbReference>
<sequence length="440" mass="48162">MTRLFRFPLLAILAILVATLSSSSVHAQQQPPVASSTTSSSSRPASTATSTTSAVAPTRTATASQPATQSTQQPPQPTQPAVEPRPESILVMPRRGNCRRQCVRKEVSRMSTDEWNRFANAVRELNRGQGGSQMTPYERLVQEHLDQTPAAHGVDAFFPWHRYYLARFEQSLQAIDASVCLPYWDWSRTSQNYRGHQGAFSQARFGSPSGGCVNSASFPNWNTRQSGGQCVRRNFSGNRLTAVQFVAGIMRGSPNYSDFRPRYEAQCHGGPHVAIGGVMGNMASPSDPIFWLHHAIVDKHLADYWEFFRGGAYPNPGERLAGWPATAGDMTSTRDWCYVYEDSPFPEETNPQQPSGLPDSWLRMAFGDNATAINSTLASTNTLLNQTEQKIANNDTADLLIPKRGDSVNRFDRPGNSAAKDVVGLASSVVAAVVSIAFAM</sequence>
<dbReference type="EMBL" id="MCFL01000001">
    <property type="protein sequence ID" value="ORZ41473.1"/>
    <property type="molecule type" value="Genomic_DNA"/>
</dbReference>
<gene>
    <name evidence="7" type="ORF">BCR44DRAFT_1481571</name>
</gene>
<evidence type="ECO:0000256" key="1">
    <source>
        <dbReference type="ARBA" id="ARBA00022723"/>
    </source>
</evidence>
<dbReference type="Proteomes" id="UP000193411">
    <property type="component" value="Unassembled WGS sequence"/>
</dbReference>
<dbReference type="InterPro" id="IPR008922">
    <property type="entry name" value="Di-copper_centre_dom_sf"/>
</dbReference>